<organism evidence="9 10">
    <name type="scientific">Cymbomonas tetramitiformis</name>
    <dbReference type="NCBI Taxonomy" id="36881"/>
    <lineage>
        <taxon>Eukaryota</taxon>
        <taxon>Viridiplantae</taxon>
        <taxon>Chlorophyta</taxon>
        <taxon>Pyramimonadophyceae</taxon>
        <taxon>Pyramimonadales</taxon>
        <taxon>Pyramimonadaceae</taxon>
        <taxon>Cymbomonas</taxon>
    </lineage>
</organism>
<dbReference type="PANTHER" id="PTHR14677">
    <property type="entry name" value="ARSENITE INDUCUBLE RNA ASSOCIATED PROTEIN AIP-1-RELATED"/>
    <property type="match status" value="1"/>
</dbReference>
<dbReference type="GO" id="GO:0008270">
    <property type="term" value="F:zinc ion binding"/>
    <property type="evidence" value="ECO:0007669"/>
    <property type="project" value="UniProtKB-KW"/>
</dbReference>
<dbReference type="GO" id="GO:0005737">
    <property type="term" value="C:cytoplasm"/>
    <property type="evidence" value="ECO:0007669"/>
    <property type="project" value="TreeGrafter"/>
</dbReference>
<evidence type="ECO:0000256" key="1">
    <source>
        <dbReference type="ARBA" id="ARBA00003732"/>
    </source>
</evidence>
<feature type="compositionally biased region" description="Low complexity" evidence="7">
    <location>
        <begin position="156"/>
        <end position="184"/>
    </location>
</feature>
<evidence type="ECO:0000256" key="2">
    <source>
        <dbReference type="ARBA" id="ARBA00022723"/>
    </source>
</evidence>
<keyword evidence="3" id="KW-0677">Repeat</keyword>
<dbReference type="PROSITE" id="PS00028">
    <property type="entry name" value="ZINC_FINGER_C2H2_1"/>
    <property type="match status" value="2"/>
</dbReference>
<feature type="region of interest" description="Disordered" evidence="7">
    <location>
        <begin position="154"/>
        <end position="220"/>
    </location>
</feature>
<dbReference type="InterPro" id="IPR057357">
    <property type="entry name" value="Znf-C2H2_ZFAND2A/B"/>
</dbReference>
<keyword evidence="5" id="KW-0862">Zinc</keyword>
<dbReference type="Gene3D" id="4.10.1110.10">
    <property type="entry name" value="AN1-like Zinc finger"/>
    <property type="match status" value="2"/>
</dbReference>
<evidence type="ECO:0000313" key="9">
    <source>
        <dbReference type="EMBL" id="KAK3243447.1"/>
    </source>
</evidence>
<dbReference type="InterPro" id="IPR013087">
    <property type="entry name" value="Znf_C2H2_type"/>
</dbReference>
<dbReference type="Gene3D" id="3.30.160.60">
    <property type="entry name" value="Classic Zinc Finger"/>
    <property type="match status" value="1"/>
</dbReference>
<dbReference type="SMART" id="SM00154">
    <property type="entry name" value="ZnF_AN1"/>
    <property type="match status" value="2"/>
</dbReference>
<evidence type="ECO:0000256" key="3">
    <source>
        <dbReference type="ARBA" id="ARBA00022737"/>
    </source>
</evidence>
<dbReference type="PROSITE" id="PS51039">
    <property type="entry name" value="ZF_AN1"/>
    <property type="match status" value="2"/>
</dbReference>
<dbReference type="InterPro" id="IPR035896">
    <property type="entry name" value="AN1-like_Znf"/>
</dbReference>
<accession>A0AAE0BX93</accession>
<reference evidence="9 10" key="1">
    <citation type="journal article" date="2015" name="Genome Biol. Evol.">
        <title>Comparative Genomics of a Bacterivorous Green Alga Reveals Evolutionary Causalities and Consequences of Phago-Mixotrophic Mode of Nutrition.</title>
        <authorList>
            <person name="Burns J.A."/>
            <person name="Paasch A."/>
            <person name="Narechania A."/>
            <person name="Kim E."/>
        </authorList>
    </citation>
    <scope>NUCLEOTIDE SEQUENCE [LARGE SCALE GENOMIC DNA]</scope>
    <source>
        <strain evidence="9 10">PLY_AMNH</strain>
    </source>
</reference>
<feature type="domain" description="AN1-type" evidence="8">
    <location>
        <begin position="4"/>
        <end position="52"/>
    </location>
</feature>
<gene>
    <name evidence="9" type="ORF">CYMTET_46896</name>
</gene>
<dbReference type="SUPFAM" id="SSF118310">
    <property type="entry name" value="AN1-like Zinc finger"/>
    <property type="match status" value="2"/>
</dbReference>
<keyword evidence="2" id="KW-0479">Metal-binding</keyword>
<evidence type="ECO:0000259" key="8">
    <source>
        <dbReference type="PROSITE" id="PS51039"/>
    </source>
</evidence>
<comment type="function">
    <text evidence="1">May be involved in environmental stress response.</text>
</comment>
<proteinExistence type="predicted"/>
<dbReference type="AlphaFoldDB" id="A0AAE0BX93"/>
<dbReference type="Pfam" id="PF01428">
    <property type="entry name" value="zf-AN1"/>
    <property type="match status" value="2"/>
</dbReference>
<dbReference type="SMART" id="SM00355">
    <property type="entry name" value="ZnF_C2H2"/>
    <property type="match status" value="2"/>
</dbReference>
<evidence type="ECO:0000256" key="6">
    <source>
        <dbReference type="PROSITE-ProRule" id="PRU00449"/>
    </source>
</evidence>
<dbReference type="Proteomes" id="UP001190700">
    <property type="component" value="Unassembled WGS sequence"/>
</dbReference>
<dbReference type="EMBL" id="LGRX02032847">
    <property type="protein sequence ID" value="KAK3243447.1"/>
    <property type="molecule type" value="Genomic_DNA"/>
</dbReference>
<comment type="caution">
    <text evidence="9">The sequence shown here is derived from an EMBL/GenBank/DDBJ whole genome shotgun (WGS) entry which is preliminary data.</text>
</comment>
<evidence type="ECO:0000256" key="5">
    <source>
        <dbReference type="ARBA" id="ARBA00022833"/>
    </source>
</evidence>
<evidence type="ECO:0000256" key="4">
    <source>
        <dbReference type="ARBA" id="ARBA00022771"/>
    </source>
</evidence>
<keyword evidence="4 6" id="KW-0863">Zinc-finger</keyword>
<protein>
    <recommendedName>
        <fullName evidence="8">AN1-type domain-containing protein</fullName>
    </recommendedName>
</protein>
<evidence type="ECO:0000313" key="10">
    <source>
        <dbReference type="Proteomes" id="UP001190700"/>
    </source>
</evidence>
<dbReference type="PANTHER" id="PTHR14677:SF20">
    <property type="entry name" value="ZINC FINGER AN1-TYPE CONTAINING 2A-RELATED"/>
    <property type="match status" value="1"/>
</dbReference>
<evidence type="ECO:0000256" key="7">
    <source>
        <dbReference type="SAM" id="MobiDB-lite"/>
    </source>
</evidence>
<dbReference type="InterPro" id="IPR000058">
    <property type="entry name" value="Znf_AN1"/>
</dbReference>
<feature type="domain" description="AN1-type" evidence="8">
    <location>
        <begin position="92"/>
        <end position="142"/>
    </location>
</feature>
<dbReference type="Pfam" id="PF25403">
    <property type="entry name" value="zf-C2H2_ZFAND2"/>
    <property type="match status" value="1"/>
</dbReference>
<sequence length="297" mass="32541">MEFPELETHCSLPSCQQVDFLPFQCDCCHNVYCLEHRKYSAHSCSKSGNKDCQVLVCPLCAKAVKLVPGEDPNITFENHTRTGCDQTNYRRVTEKPRCPVQGCKEKLTFSNCHTCKDCRVKVCLKHRFPTDHTCAKLTPPAKSQFLDSFTRRQGVGTTASSSSGTSTASTATAHRQAAAASQGTVPRRPSAPQPRVQYPAHEPTYNPVHPPSANSRARPLGTEGEVCPHCSATFDDVVALISHVESYHPSTSGHQQRSTPQSGAREVCPQCGLSFQDITALISHVEQRHGQPGLTVR</sequence>
<keyword evidence="10" id="KW-1185">Reference proteome</keyword>
<name>A0AAE0BX93_9CHLO</name>